<organism evidence="2 3">
    <name type="scientific">Patella caerulea</name>
    <name type="common">Rayed Mediterranean limpet</name>
    <dbReference type="NCBI Taxonomy" id="87958"/>
    <lineage>
        <taxon>Eukaryota</taxon>
        <taxon>Metazoa</taxon>
        <taxon>Spiralia</taxon>
        <taxon>Lophotrochozoa</taxon>
        <taxon>Mollusca</taxon>
        <taxon>Gastropoda</taxon>
        <taxon>Patellogastropoda</taxon>
        <taxon>Patelloidea</taxon>
        <taxon>Patellidae</taxon>
        <taxon>Patella</taxon>
    </lineage>
</organism>
<feature type="signal peptide" evidence="1">
    <location>
        <begin position="1"/>
        <end position="17"/>
    </location>
</feature>
<proteinExistence type="predicted"/>
<reference evidence="2 3" key="1">
    <citation type="submission" date="2024-01" db="EMBL/GenBank/DDBJ databases">
        <title>The genome of the rayed Mediterranean limpet Patella caerulea (Linnaeus, 1758).</title>
        <authorList>
            <person name="Anh-Thu Weber A."/>
            <person name="Halstead-Nussloch G."/>
        </authorList>
    </citation>
    <scope>NUCLEOTIDE SEQUENCE [LARGE SCALE GENOMIC DNA]</scope>
    <source>
        <strain evidence="2">AATW-2023a</strain>
        <tissue evidence="2">Whole specimen</tissue>
    </source>
</reference>
<sequence>MKLCILLILGFIMYCTGLECWKCIGEWCQDNPEGDYRVSKTSCQPTESCMKVYYRMHDNSSRLYESVTRSCSMGKCISLGMDQFKDCMANPRIYQIDGCSLRSCCDNEDLCNSTAKRLTQRSVILLNILLTVLVVKCR</sequence>
<gene>
    <name evidence="2" type="ORF">SNE40_022214</name>
</gene>
<accession>A0AAN8IUQ4</accession>
<protein>
    <submittedName>
        <fullName evidence="2">Uncharacterized protein</fullName>
    </submittedName>
</protein>
<name>A0AAN8IUQ4_PATCE</name>
<dbReference type="AlphaFoldDB" id="A0AAN8IUQ4"/>
<feature type="chain" id="PRO_5043035486" evidence="1">
    <location>
        <begin position="18"/>
        <end position="138"/>
    </location>
</feature>
<evidence type="ECO:0000313" key="2">
    <source>
        <dbReference type="EMBL" id="KAK6165255.1"/>
    </source>
</evidence>
<dbReference type="Proteomes" id="UP001347796">
    <property type="component" value="Unassembled WGS sequence"/>
</dbReference>
<comment type="caution">
    <text evidence="2">The sequence shown here is derived from an EMBL/GenBank/DDBJ whole genome shotgun (WGS) entry which is preliminary data.</text>
</comment>
<evidence type="ECO:0000256" key="1">
    <source>
        <dbReference type="SAM" id="SignalP"/>
    </source>
</evidence>
<dbReference type="EMBL" id="JAZGQO010000021">
    <property type="protein sequence ID" value="KAK6165255.1"/>
    <property type="molecule type" value="Genomic_DNA"/>
</dbReference>
<evidence type="ECO:0000313" key="3">
    <source>
        <dbReference type="Proteomes" id="UP001347796"/>
    </source>
</evidence>
<keyword evidence="1" id="KW-0732">Signal</keyword>
<keyword evidence="3" id="KW-1185">Reference proteome</keyword>